<organism evidence="9 10">
    <name type="scientific">Scylla paramamosain</name>
    <name type="common">Mud crab</name>
    <dbReference type="NCBI Taxonomy" id="85552"/>
    <lineage>
        <taxon>Eukaryota</taxon>
        <taxon>Metazoa</taxon>
        <taxon>Ecdysozoa</taxon>
        <taxon>Arthropoda</taxon>
        <taxon>Crustacea</taxon>
        <taxon>Multicrustacea</taxon>
        <taxon>Malacostraca</taxon>
        <taxon>Eumalacostraca</taxon>
        <taxon>Eucarida</taxon>
        <taxon>Decapoda</taxon>
        <taxon>Pleocyemata</taxon>
        <taxon>Brachyura</taxon>
        <taxon>Eubrachyura</taxon>
        <taxon>Portunoidea</taxon>
        <taxon>Portunidae</taxon>
        <taxon>Portuninae</taxon>
        <taxon>Scylla</taxon>
    </lineage>
</organism>
<keyword evidence="2 6" id="KW-0812">Transmembrane</keyword>
<dbReference type="InterPro" id="IPR011547">
    <property type="entry name" value="SLC26A/SulP_dom"/>
</dbReference>
<evidence type="ECO:0000259" key="8">
    <source>
        <dbReference type="Pfam" id="PF01740"/>
    </source>
</evidence>
<comment type="caution">
    <text evidence="9">The sequence shown here is derived from an EMBL/GenBank/DDBJ whole genome shotgun (WGS) entry which is preliminary data.</text>
</comment>
<dbReference type="CDD" id="cd07042">
    <property type="entry name" value="STAS_SulP_like_sulfate_transporter"/>
    <property type="match status" value="1"/>
</dbReference>
<accession>A0AAW0TXB6</accession>
<feature type="transmembrane region" description="Helical" evidence="6">
    <location>
        <begin position="324"/>
        <end position="346"/>
    </location>
</feature>
<dbReference type="Pfam" id="PF00916">
    <property type="entry name" value="Sulfate_transp"/>
    <property type="match status" value="1"/>
</dbReference>
<comment type="subcellular location">
    <subcellularLocation>
        <location evidence="1">Membrane</location>
        <topology evidence="1">Multi-pass membrane protein</topology>
    </subcellularLocation>
</comment>
<feature type="transmembrane region" description="Helical" evidence="6">
    <location>
        <begin position="395"/>
        <end position="415"/>
    </location>
</feature>
<name>A0AAW0TXB6_SCYPA</name>
<feature type="domain" description="STAS" evidence="8">
    <location>
        <begin position="506"/>
        <end position="583"/>
    </location>
</feature>
<evidence type="ECO:0000313" key="9">
    <source>
        <dbReference type="EMBL" id="KAK8391290.1"/>
    </source>
</evidence>
<dbReference type="GO" id="GO:0016020">
    <property type="term" value="C:membrane"/>
    <property type="evidence" value="ECO:0007669"/>
    <property type="project" value="UniProtKB-SubCell"/>
</dbReference>
<evidence type="ECO:0000256" key="5">
    <source>
        <dbReference type="SAM" id="MobiDB-lite"/>
    </source>
</evidence>
<protein>
    <recommendedName>
        <fullName evidence="11">Sodium-independent sulfate anion transporter</fullName>
    </recommendedName>
</protein>
<evidence type="ECO:0000259" key="7">
    <source>
        <dbReference type="Pfam" id="PF00916"/>
    </source>
</evidence>
<feature type="compositionally biased region" description="Basic and acidic residues" evidence="5">
    <location>
        <begin position="1"/>
        <end position="18"/>
    </location>
</feature>
<dbReference type="Pfam" id="PF01740">
    <property type="entry name" value="STAS"/>
    <property type="match status" value="1"/>
</dbReference>
<evidence type="ECO:0000256" key="6">
    <source>
        <dbReference type="SAM" id="Phobius"/>
    </source>
</evidence>
<dbReference type="AlphaFoldDB" id="A0AAW0TXB6"/>
<dbReference type="InterPro" id="IPR002645">
    <property type="entry name" value="STAS_dom"/>
</dbReference>
<evidence type="ECO:0000256" key="4">
    <source>
        <dbReference type="ARBA" id="ARBA00023136"/>
    </source>
</evidence>
<feature type="transmembrane region" description="Helical" evidence="6">
    <location>
        <begin position="452"/>
        <end position="483"/>
    </location>
</feature>
<dbReference type="PANTHER" id="PTHR11814">
    <property type="entry name" value="SULFATE TRANSPORTER"/>
    <property type="match status" value="1"/>
</dbReference>
<dbReference type="Proteomes" id="UP001487740">
    <property type="component" value="Unassembled WGS sequence"/>
</dbReference>
<feature type="region of interest" description="Disordered" evidence="5">
    <location>
        <begin position="1"/>
        <end position="26"/>
    </location>
</feature>
<evidence type="ECO:0008006" key="11">
    <source>
        <dbReference type="Google" id="ProtNLM"/>
    </source>
</evidence>
<keyword evidence="10" id="KW-1185">Reference proteome</keyword>
<dbReference type="Gene3D" id="3.30.750.24">
    <property type="entry name" value="STAS domain"/>
    <property type="match status" value="1"/>
</dbReference>
<dbReference type="InterPro" id="IPR036513">
    <property type="entry name" value="STAS_dom_sf"/>
</dbReference>
<keyword evidence="3 6" id="KW-1133">Transmembrane helix</keyword>
<evidence type="ECO:0000256" key="3">
    <source>
        <dbReference type="ARBA" id="ARBA00022989"/>
    </source>
</evidence>
<dbReference type="GO" id="GO:0055085">
    <property type="term" value="P:transmembrane transport"/>
    <property type="evidence" value="ECO:0007669"/>
    <property type="project" value="InterPro"/>
</dbReference>
<sequence>MKEEKKLASLGKAEEGKSGKLTMNQNSNTRSVSDIVQARARKFFSKKTLHQRLPITQWLPKYNLESLEGDMVAGLTVGLTVIPQGIAYALVAGLTPNYGLYSAFMGCFVYMFLGSCKDITIGPTAIMSIMTHEYSVDKNPDYAILLCFLSGIIIFAAAVCNLGFLITFISKPVIAGFTSAAAISIASSQLKGLFGLSYQSESVIEAFSKLFENIGDTRWQDLTLGLCSIVVLLLMRKLKDLKITKVQPDDSTYVRIGRKMLFLISVGRNAIVVIVAGIIAFAAKSDTFTLTGDIEAGLPAFKAPPFSTWDNGTEIYFSEMVSNVGAGIIIIPLISILESIAIASAFAGGKTIDATQEMYALGMCNILGAFVQSIPVTGSFSRTAVNSTSGVKTPAGGIVTGLLVVLALAFLTPYFKYIPKATLSAVIICAVIFMVEYETVRPIWKARQLDQIPLWGTFLTCLFWKLEFGILVGVGINLAILLYGVARPKVNVSTVLRKDESGPHYVLVEPRSGLFFPSVDHIRGQVTKAGVGPAESSVMVVVDCKHFTGIDYTATKGMKSLCQDFERRHQPLVFTNVTPGVERGLCSLIDDIVIARSSDQIDAAYKSASSNAVAENLYSGDEAIRRVSRSEGDPESLGPLLEPMNSARPIIVPAHNP</sequence>
<feature type="transmembrane region" description="Helical" evidence="6">
    <location>
        <begin position="71"/>
        <end position="91"/>
    </location>
</feature>
<feature type="domain" description="SLC26A/SulP transporter" evidence="7">
    <location>
        <begin position="67"/>
        <end position="451"/>
    </location>
</feature>
<feature type="transmembrane region" description="Helical" evidence="6">
    <location>
        <begin position="142"/>
        <end position="166"/>
    </location>
</feature>
<feature type="transmembrane region" description="Helical" evidence="6">
    <location>
        <begin position="358"/>
        <end position="375"/>
    </location>
</feature>
<evidence type="ECO:0000313" key="10">
    <source>
        <dbReference type="Proteomes" id="UP001487740"/>
    </source>
</evidence>
<feature type="transmembrane region" description="Helical" evidence="6">
    <location>
        <begin position="261"/>
        <end position="283"/>
    </location>
</feature>
<dbReference type="InterPro" id="IPR001902">
    <property type="entry name" value="SLC26A/SulP_fam"/>
</dbReference>
<dbReference type="EMBL" id="JARAKH010000024">
    <property type="protein sequence ID" value="KAK8391290.1"/>
    <property type="molecule type" value="Genomic_DNA"/>
</dbReference>
<reference evidence="9 10" key="1">
    <citation type="submission" date="2023-03" db="EMBL/GenBank/DDBJ databases">
        <title>High-quality genome of Scylla paramamosain provides insights in environmental adaptation.</title>
        <authorList>
            <person name="Zhang L."/>
        </authorList>
    </citation>
    <scope>NUCLEOTIDE SEQUENCE [LARGE SCALE GENOMIC DNA]</scope>
    <source>
        <strain evidence="9">LZ_2023a</strain>
        <tissue evidence="9">Muscle</tissue>
    </source>
</reference>
<evidence type="ECO:0000256" key="1">
    <source>
        <dbReference type="ARBA" id="ARBA00004141"/>
    </source>
</evidence>
<feature type="transmembrane region" description="Helical" evidence="6">
    <location>
        <begin position="98"/>
        <end position="122"/>
    </location>
</feature>
<gene>
    <name evidence="9" type="ORF">O3P69_017132</name>
</gene>
<evidence type="ECO:0000256" key="2">
    <source>
        <dbReference type="ARBA" id="ARBA00022692"/>
    </source>
</evidence>
<feature type="transmembrane region" description="Helical" evidence="6">
    <location>
        <begin position="422"/>
        <end position="440"/>
    </location>
</feature>
<proteinExistence type="predicted"/>
<keyword evidence="4 6" id="KW-0472">Membrane</keyword>